<proteinExistence type="predicted"/>
<dbReference type="HOGENOM" id="CLU_3135137_0_0_4"/>
<organism evidence="1 2">
    <name type="scientific">Eikenella corrodens ATCC 23834</name>
    <dbReference type="NCBI Taxonomy" id="546274"/>
    <lineage>
        <taxon>Bacteria</taxon>
        <taxon>Pseudomonadati</taxon>
        <taxon>Pseudomonadota</taxon>
        <taxon>Betaproteobacteria</taxon>
        <taxon>Neisseriales</taxon>
        <taxon>Neisseriaceae</taxon>
        <taxon>Eikenella</taxon>
    </lineage>
</organism>
<accession>C0DRR1</accession>
<comment type="caution">
    <text evidence="1">The sequence shown here is derived from an EMBL/GenBank/DDBJ whole genome shotgun (WGS) entry which is preliminary data.</text>
</comment>
<evidence type="ECO:0000313" key="2">
    <source>
        <dbReference type="Proteomes" id="UP000005837"/>
    </source>
</evidence>
<reference evidence="1 2" key="1">
    <citation type="submission" date="2009-01" db="EMBL/GenBank/DDBJ databases">
        <authorList>
            <person name="Fulton L."/>
            <person name="Clifton S."/>
            <person name="Chinwalla A.T."/>
            <person name="Mitreva M."/>
            <person name="Sodergren E."/>
            <person name="Weinstock G."/>
            <person name="Clifton S."/>
            <person name="Dooling D.J."/>
            <person name="Fulton B."/>
            <person name="Minx P."/>
            <person name="Pepin K.H."/>
            <person name="Johnson M."/>
            <person name="Bhonagiri V."/>
            <person name="Nash W.E."/>
            <person name="Mardis E.R."/>
            <person name="Wilson R.K."/>
        </authorList>
    </citation>
    <scope>NUCLEOTIDE SEQUENCE [LARGE SCALE GENOMIC DNA]</scope>
    <source>
        <strain evidence="1 2">ATCC 23834</strain>
    </source>
</reference>
<protein>
    <submittedName>
        <fullName evidence="1">Uncharacterized protein</fullName>
    </submittedName>
</protein>
<dbReference type="EMBL" id="ACEA01000002">
    <property type="protein sequence ID" value="EEG25208.1"/>
    <property type="molecule type" value="Genomic_DNA"/>
</dbReference>
<dbReference type="Proteomes" id="UP000005837">
    <property type="component" value="Unassembled WGS sequence"/>
</dbReference>
<sequence length="49" mass="5550">MPFWRNNSSGNLCFAACGYKGKNKPAYGVCRQVIDRVLMIFLAVWPGIR</sequence>
<gene>
    <name evidence="1" type="ORF">EIKCOROL_00027</name>
</gene>
<name>C0DRR1_EIKCO</name>
<dbReference type="AlphaFoldDB" id="C0DRR1"/>
<evidence type="ECO:0000313" key="1">
    <source>
        <dbReference type="EMBL" id="EEG25208.1"/>
    </source>
</evidence>